<dbReference type="AlphaFoldDB" id="A0A0C6G4X6"/>
<proteinExistence type="evidence at transcript level"/>
<sequence>RKSEGSWNKSWKVLERGNGLVSDSGRHKGKQYVERIARNRAPEITVNVEEAEDEQVEMRLLSKPEDGVRKKDNTEAVAV</sequence>
<gene>
    <name evidence="1" type="primary">pteropsin</name>
</gene>
<dbReference type="EMBL" id="LC009097">
    <property type="protein sequence ID" value="BAQ54739.1"/>
    <property type="molecule type" value="mRNA"/>
</dbReference>
<organism evidence="1">
    <name type="scientific">Somatochlora uchidai</name>
    <dbReference type="NCBI Taxonomy" id="1168684"/>
    <lineage>
        <taxon>Eukaryota</taxon>
        <taxon>Metazoa</taxon>
        <taxon>Ecdysozoa</taxon>
        <taxon>Arthropoda</taxon>
        <taxon>Hexapoda</taxon>
        <taxon>Insecta</taxon>
        <taxon>Pterygota</taxon>
        <taxon>Palaeoptera</taxon>
        <taxon>Odonata</taxon>
        <taxon>Epiprocta</taxon>
        <taxon>Anisoptera</taxon>
        <taxon>Libelluloidea</taxon>
        <taxon>Corduliidae</taxon>
        <taxon>Somatochlora</taxon>
    </lineage>
</organism>
<protein>
    <submittedName>
        <fullName evidence="1">Pteropsin protein</fullName>
    </submittedName>
</protein>
<name>A0A0C6G4X6_9ODON</name>
<evidence type="ECO:0000313" key="1">
    <source>
        <dbReference type="EMBL" id="BAQ54739.1"/>
    </source>
</evidence>
<reference evidence="1" key="1">
    <citation type="journal article" date="2015" name="Proc. Natl. Acad. Sci. U.S.A.">
        <title>Extraordinary diversity of visual opsin genes in dragonflies.</title>
        <authorList>
            <person name="Futahashi R."/>
            <person name="Kawahara-Miki R."/>
            <person name="Kinoshita M."/>
            <person name="Yoshitake K."/>
            <person name="Yajima S."/>
            <person name="Arikawa K."/>
            <person name="Fukatsu T."/>
        </authorList>
    </citation>
    <scope>NUCLEOTIDE SEQUENCE</scope>
</reference>
<accession>A0A0C6G4X6</accession>
<feature type="non-terminal residue" evidence="1">
    <location>
        <position position="1"/>
    </location>
</feature>